<sequence>MTFCYGTDTAVSNLETAYPSFITVYFTGKLTINCFYAPVHKNLEIAVRSHQSLQLYLVSTYCHATYNFPYVILRHKNLYIGRFNKSFSGYTFGKHLGKVAVRNQPRTVNQRPVFRKIFRHQYIVLSCRNNA</sequence>
<protein>
    <submittedName>
        <fullName evidence="1">Uncharacterized protein</fullName>
    </submittedName>
</protein>
<accession>J9GQY0</accession>
<comment type="caution">
    <text evidence="1">The sequence shown here is derived from an EMBL/GenBank/DDBJ whole genome shotgun (WGS) entry which is preliminary data.</text>
</comment>
<dbReference type="EMBL" id="AMCI01002527">
    <property type="protein sequence ID" value="EJX02485.1"/>
    <property type="molecule type" value="Genomic_DNA"/>
</dbReference>
<dbReference type="AlphaFoldDB" id="J9GQY0"/>
<name>J9GQY0_9ZZZZ</name>
<organism evidence="1">
    <name type="scientific">gut metagenome</name>
    <dbReference type="NCBI Taxonomy" id="749906"/>
    <lineage>
        <taxon>unclassified sequences</taxon>
        <taxon>metagenomes</taxon>
        <taxon>organismal metagenomes</taxon>
    </lineage>
</organism>
<proteinExistence type="predicted"/>
<gene>
    <name evidence="1" type="ORF">EVA_09409</name>
</gene>
<reference evidence="1" key="1">
    <citation type="journal article" date="2012" name="PLoS ONE">
        <title>Gene sets for utilization of primary and secondary nutrition supplies in the distal gut of endangered iberian lynx.</title>
        <authorList>
            <person name="Alcaide M."/>
            <person name="Messina E."/>
            <person name="Richter M."/>
            <person name="Bargiela R."/>
            <person name="Peplies J."/>
            <person name="Huws S.A."/>
            <person name="Newbold C.J."/>
            <person name="Golyshin P.N."/>
            <person name="Simon M.A."/>
            <person name="Lopez G."/>
            <person name="Yakimov M.M."/>
            <person name="Ferrer M."/>
        </authorList>
    </citation>
    <scope>NUCLEOTIDE SEQUENCE</scope>
</reference>
<evidence type="ECO:0000313" key="1">
    <source>
        <dbReference type="EMBL" id="EJX02485.1"/>
    </source>
</evidence>